<proteinExistence type="predicted"/>
<dbReference type="EMBL" id="CAEZSU010000179">
    <property type="protein sequence ID" value="CAB4560371.1"/>
    <property type="molecule type" value="Genomic_DNA"/>
</dbReference>
<dbReference type="Gene3D" id="1.10.357.10">
    <property type="entry name" value="Tetracycline Repressor, domain 2"/>
    <property type="match status" value="1"/>
</dbReference>
<sequence length="206" mass="23067">MSKKPQQARSIESTNRMLDAAESLMREGGPRAITIEAVIERSETSMGSFYARFESREGLFQALHERFLNYVIEDDLFHQLEGAIAQPDLTSAVHTFISRLYVMQQKHRDASAFFMIFNNSDSIMREQGSEISRAFAELLYRLVKAHSAEVSHSNLRVASDFATMLIAGIALEGLIHEPGELTGRARSTKQIIDSTSQAVVAYLKHG</sequence>
<protein>
    <submittedName>
        <fullName evidence="5">Unannotated protein</fullName>
    </submittedName>
</protein>
<keyword evidence="3" id="KW-0804">Transcription</keyword>
<feature type="domain" description="HTH tetR-type" evidence="4">
    <location>
        <begin position="11"/>
        <end position="71"/>
    </location>
</feature>
<keyword evidence="1" id="KW-0805">Transcription regulation</keyword>
<dbReference type="PANTHER" id="PTHR30055:SF234">
    <property type="entry name" value="HTH-TYPE TRANSCRIPTIONAL REGULATOR BETI"/>
    <property type="match status" value="1"/>
</dbReference>
<evidence type="ECO:0000256" key="1">
    <source>
        <dbReference type="ARBA" id="ARBA00023015"/>
    </source>
</evidence>
<dbReference type="PROSITE" id="PS50977">
    <property type="entry name" value="HTH_TETR_2"/>
    <property type="match status" value="1"/>
</dbReference>
<keyword evidence="2" id="KW-0238">DNA-binding</keyword>
<organism evidence="5">
    <name type="scientific">freshwater metagenome</name>
    <dbReference type="NCBI Taxonomy" id="449393"/>
    <lineage>
        <taxon>unclassified sequences</taxon>
        <taxon>metagenomes</taxon>
        <taxon>ecological metagenomes</taxon>
    </lineage>
</organism>
<dbReference type="PANTHER" id="PTHR30055">
    <property type="entry name" value="HTH-TYPE TRANSCRIPTIONAL REGULATOR RUTR"/>
    <property type="match status" value="1"/>
</dbReference>
<evidence type="ECO:0000256" key="3">
    <source>
        <dbReference type="ARBA" id="ARBA00023163"/>
    </source>
</evidence>
<dbReference type="InterPro" id="IPR001647">
    <property type="entry name" value="HTH_TetR"/>
</dbReference>
<name>A0A6J6D8V2_9ZZZZ</name>
<dbReference type="SUPFAM" id="SSF46689">
    <property type="entry name" value="Homeodomain-like"/>
    <property type="match status" value="1"/>
</dbReference>
<reference evidence="5" key="1">
    <citation type="submission" date="2020-05" db="EMBL/GenBank/DDBJ databases">
        <authorList>
            <person name="Chiriac C."/>
            <person name="Salcher M."/>
            <person name="Ghai R."/>
            <person name="Kavagutti S V."/>
        </authorList>
    </citation>
    <scope>NUCLEOTIDE SEQUENCE</scope>
</reference>
<dbReference type="GO" id="GO:0000976">
    <property type="term" value="F:transcription cis-regulatory region binding"/>
    <property type="evidence" value="ECO:0007669"/>
    <property type="project" value="TreeGrafter"/>
</dbReference>
<dbReference type="AlphaFoldDB" id="A0A6J6D8V2"/>
<evidence type="ECO:0000313" key="5">
    <source>
        <dbReference type="EMBL" id="CAB4560371.1"/>
    </source>
</evidence>
<dbReference type="InterPro" id="IPR009057">
    <property type="entry name" value="Homeodomain-like_sf"/>
</dbReference>
<dbReference type="Pfam" id="PF00440">
    <property type="entry name" value="TetR_N"/>
    <property type="match status" value="1"/>
</dbReference>
<accession>A0A6J6D8V2</accession>
<evidence type="ECO:0000256" key="2">
    <source>
        <dbReference type="ARBA" id="ARBA00023125"/>
    </source>
</evidence>
<dbReference type="InterPro" id="IPR050109">
    <property type="entry name" value="HTH-type_TetR-like_transc_reg"/>
</dbReference>
<evidence type="ECO:0000259" key="4">
    <source>
        <dbReference type="PROSITE" id="PS50977"/>
    </source>
</evidence>
<gene>
    <name evidence="5" type="ORF">UFOPK1495_01462</name>
</gene>
<dbReference type="GO" id="GO:0003700">
    <property type="term" value="F:DNA-binding transcription factor activity"/>
    <property type="evidence" value="ECO:0007669"/>
    <property type="project" value="TreeGrafter"/>
</dbReference>